<evidence type="ECO:0000256" key="1">
    <source>
        <dbReference type="ARBA" id="ARBA00022723"/>
    </source>
</evidence>
<name>A0ABM3M3C7_BICAN</name>
<proteinExistence type="predicted"/>
<accession>A0ABM3M3C7</accession>
<evidence type="ECO:0000313" key="7">
    <source>
        <dbReference type="Proteomes" id="UP001652582"/>
    </source>
</evidence>
<dbReference type="Proteomes" id="UP001652582">
    <property type="component" value="Chromosome 27"/>
</dbReference>
<dbReference type="SUPFAM" id="SSF57667">
    <property type="entry name" value="beta-beta-alpha zinc fingers"/>
    <property type="match status" value="1"/>
</dbReference>
<dbReference type="RefSeq" id="XP_052745991.1">
    <property type="nucleotide sequence ID" value="XM_052890031.1"/>
</dbReference>
<dbReference type="PANTHER" id="PTHR24379">
    <property type="entry name" value="KRAB AND ZINC FINGER DOMAIN-CONTAINING"/>
    <property type="match status" value="1"/>
</dbReference>
<dbReference type="Gene3D" id="3.30.160.60">
    <property type="entry name" value="Classic Zinc Finger"/>
    <property type="match status" value="2"/>
</dbReference>
<evidence type="ECO:0000256" key="4">
    <source>
        <dbReference type="ARBA" id="ARBA00022833"/>
    </source>
</evidence>
<keyword evidence="3 5" id="KW-0863">Zinc-finger</keyword>
<evidence type="ECO:0000256" key="2">
    <source>
        <dbReference type="ARBA" id="ARBA00022737"/>
    </source>
</evidence>
<dbReference type="PROSITE" id="PS50157">
    <property type="entry name" value="ZINC_FINGER_C2H2_2"/>
    <property type="match status" value="1"/>
</dbReference>
<evidence type="ECO:0000256" key="3">
    <source>
        <dbReference type="ARBA" id="ARBA00022771"/>
    </source>
</evidence>
<evidence type="ECO:0000256" key="5">
    <source>
        <dbReference type="PROSITE-ProRule" id="PRU00042"/>
    </source>
</evidence>
<keyword evidence="4" id="KW-0862">Zinc</keyword>
<protein>
    <submittedName>
        <fullName evidence="8">Zinc finger protein 266-like</fullName>
    </submittedName>
</protein>
<dbReference type="PANTHER" id="PTHR24379:SF121">
    <property type="entry name" value="C2H2-TYPE DOMAIN-CONTAINING PROTEIN"/>
    <property type="match status" value="1"/>
</dbReference>
<dbReference type="Pfam" id="PF00096">
    <property type="entry name" value="zf-C2H2"/>
    <property type="match status" value="1"/>
</dbReference>
<feature type="domain" description="C2H2-type" evidence="6">
    <location>
        <begin position="64"/>
        <end position="91"/>
    </location>
</feature>
<dbReference type="PROSITE" id="PS00028">
    <property type="entry name" value="ZINC_FINGER_C2H2_1"/>
    <property type="match status" value="1"/>
</dbReference>
<evidence type="ECO:0000259" key="6">
    <source>
        <dbReference type="PROSITE" id="PS50157"/>
    </source>
</evidence>
<keyword evidence="7" id="KW-1185">Reference proteome</keyword>
<reference evidence="8" key="1">
    <citation type="submission" date="2025-08" db="UniProtKB">
        <authorList>
            <consortium name="RefSeq"/>
        </authorList>
    </citation>
    <scope>IDENTIFICATION</scope>
</reference>
<keyword evidence="1" id="KW-0479">Metal-binding</keyword>
<sequence>MQKHAKEHPLKLACLYCKFKCSKRSQLSEHLRSHDAYHRCAECGYATLARQTYEAHVRSHDKSLACYACDYVCTSAGDRAAHARTHCNEKPFQCLSCGVGFHRKYQLQRHRGERMCARANTLGQLTQLE</sequence>
<gene>
    <name evidence="8" type="primary">LOC128199653</name>
</gene>
<dbReference type="InterPro" id="IPR013087">
    <property type="entry name" value="Znf_C2H2_type"/>
</dbReference>
<evidence type="ECO:0000313" key="8">
    <source>
        <dbReference type="RefSeq" id="XP_052745991.1"/>
    </source>
</evidence>
<organism evidence="7 8">
    <name type="scientific">Bicyclus anynana</name>
    <name type="common">Squinting bush brown butterfly</name>
    <dbReference type="NCBI Taxonomy" id="110368"/>
    <lineage>
        <taxon>Eukaryota</taxon>
        <taxon>Metazoa</taxon>
        <taxon>Ecdysozoa</taxon>
        <taxon>Arthropoda</taxon>
        <taxon>Hexapoda</taxon>
        <taxon>Insecta</taxon>
        <taxon>Pterygota</taxon>
        <taxon>Neoptera</taxon>
        <taxon>Endopterygota</taxon>
        <taxon>Lepidoptera</taxon>
        <taxon>Glossata</taxon>
        <taxon>Ditrysia</taxon>
        <taxon>Papilionoidea</taxon>
        <taxon>Nymphalidae</taxon>
        <taxon>Satyrinae</taxon>
        <taxon>Satyrini</taxon>
        <taxon>Mycalesina</taxon>
        <taxon>Bicyclus</taxon>
    </lineage>
</organism>
<keyword evidence="2" id="KW-0677">Repeat</keyword>
<dbReference type="GeneID" id="128199653"/>
<dbReference type="SMART" id="SM00355">
    <property type="entry name" value="ZnF_C2H2"/>
    <property type="match status" value="4"/>
</dbReference>
<dbReference type="InterPro" id="IPR036236">
    <property type="entry name" value="Znf_C2H2_sf"/>
</dbReference>